<evidence type="ECO:0000313" key="2">
    <source>
        <dbReference type="EMBL" id="KAJ1080627.1"/>
    </source>
</evidence>
<proteinExistence type="predicted"/>
<reference evidence="2" key="1">
    <citation type="journal article" date="2022" name="bioRxiv">
        <title>Sequencing and chromosome-scale assembly of the giantPleurodeles waltlgenome.</title>
        <authorList>
            <person name="Brown T."/>
            <person name="Elewa A."/>
            <person name="Iarovenko S."/>
            <person name="Subramanian E."/>
            <person name="Araus A.J."/>
            <person name="Petzold A."/>
            <person name="Susuki M."/>
            <person name="Suzuki K.-i.T."/>
            <person name="Hayashi T."/>
            <person name="Toyoda A."/>
            <person name="Oliveira C."/>
            <person name="Osipova E."/>
            <person name="Leigh N.D."/>
            <person name="Simon A."/>
            <person name="Yun M.H."/>
        </authorList>
    </citation>
    <scope>NUCLEOTIDE SEQUENCE</scope>
    <source>
        <strain evidence="2">20211129_DDA</strain>
        <tissue evidence="2">Liver</tissue>
    </source>
</reference>
<evidence type="ECO:0000256" key="1">
    <source>
        <dbReference type="SAM" id="MobiDB-lite"/>
    </source>
</evidence>
<organism evidence="2 3">
    <name type="scientific">Pleurodeles waltl</name>
    <name type="common">Iberian ribbed newt</name>
    <dbReference type="NCBI Taxonomy" id="8319"/>
    <lineage>
        <taxon>Eukaryota</taxon>
        <taxon>Metazoa</taxon>
        <taxon>Chordata</taxon>
        <taxon>Craniata</taxon>
        <taxon>Vertebrata</taxon>
        <taxon>Euteleostomi</taxon>
        <taxon>Amphibia</taxon>
        <taxon>Batrachia</taxon>
        <taxon>Caudata</taxon>
        <taxon>Salamandroidea</taxon>
        <taxon>Salamandridae</taxon>
        <taxon>Pleurodelinae</taxon>
        <taxon>Pleurodeles</taxon>
    </lineage>
</organism>
<feature type="region of interest" description="Disordered" evidence="1">
    <location>
        <begin position="41"/>
        <end position="65"/>
    </location>
</feature>
<accession>A0AAV7KR86</accession>
<gene>
    <name evidence="2" type="ORF">NDU88_000821</name>
</gene>
<sequence>MNSACSISFISTIVGVSPSSVPTPVTAPGLGRGIARGCWPLSPEPGRRWRGGGDRPERGPESAEHGFTVEQAFLKWNLP</sequence>
<dbReference type="EMBL" id="JANPWB010000016">
    <property type="protein sequence ID" value="KAJ1080627.1"/>
    <property type="molecule type" value="Genomic_DNA"/>
</dbReference>
<keyword evidence="3" id="KW-1185">Reference proteome</keyword>
<comment type="caution">
    <text evidence="2">The sequence shown here is derived from an EMBL/GenBank/DDBJ whole genome shotgun (WGS) entry which is preliminary data.</text>
</comment>
<evidence type="ECO:0000313" key="3">
    <source>
        <dbReference type="Proteomes" id="UP001066276"/>
    </source>
</evidence>
<name>A0AAV7KR86_PLEWA</name>
<feature type="compositionally biased region" description="Basic and acidic residues" evidence="1">
    <location>
        <begin position="45"/>
        <end position="64"/>
    </location>
</feature>
<dbReference type="Proteomes" id="UP001066276">
    <property type="component" value="Chromosome 12"/>
</dbReference>
<dbReference type="AlphaFoldDB" id="A0AAV7KR86"/>
<protein>
    <submittedName>
        <fullName evidence="2">Uncharacterized protein</fullName>
    </submittedName>
</protein>